<proteinExistence type="predicted"/>
<feature type="transmembrane region" description="Helical" evidence="1">
    <location>
        <begin position="134"/>
        <end position="155"/>
    </location>
</feature>
<evidence type="ECO:0008006" key="4">
    <source>
        <dbReference type="Google" id="ProtNLM"/>
    </source>
</evidence>
<dbReference type="OrthoDB" id="5084049at2"/>
<dbReference type="AlphaFoldDB" id="A0A4V6RDQ3"/>
<keyword evidence="1" id="KW-0472">Membrane</keyword>
<sequence length="164" mass="17079">MSDDRPDTAPDDVPPPRVDARLEAPSADVAPAGTAALPGAHRGGFQRELTEPVPVAVGAPVEPDAATTGSWTPEPDVRWAPTPPVLPRSASWALALAVVALIVSLVVGWGVLIGILAAVLAVVALRRPWESRAVAVWALCLSLLSLAYSAGWLWWASTQGPLFG</sequence>
<keyword evidence="1" id="KW-0812">Transmembrane</keyword>
<name>A0A4V6RDQ3_9MICO</name>
<keyword evidence="1" id="KW-1133">Transmembrane helix</keyword>
<dbReference type="RefSeq" id="WP_135948538.1">
    <property type="nucleotide sequence ID" value="NZ_SRYO01000001.1"/>
</dbReference>
<accession>A0A4V6RDQ3</accession>
<protein>
    <recommendedName>
        <fullName evidence="4">DUF4190 domain-containing protein</fullName>
    </recommendedName>
</protein>
<comment type="caution">
    <text evidence="2">The sequence shown here is derived from an EMBL/GenBank/DDBJ whole genome shotgun (WGS) entry which is preliminary data.</text>
</comment>
<evidence type="ECO:0000256" key="1">
    <source>
        <dbReference type="SAM" id="Phobius"/>
    </source>
</evidence>
<evidence type="ECO:0000313" key="2">
    <source>
        <dbReference type="EMBL" id="TGY39430.1"/>
    </source>
</evidence>
<dbReference type="Proteomes" id="UP000309893">
    <property type="component" value="Unassembled WGS sequence"/>
</dbReference>
<organism evidence="2 3">
    <name type="scientific">Microbacterium laevaniformans</name>
    <dbReference type="NCBI Taxonomy" id="36807"/>
    <lineage>
        <taxon>Bacteria</taxon>
        <taxon>Bacillati</taxon>
        <taxon>Actinomycetota</taxon>
        <taxon>Actinomycetes</taxon>
        <taxon>Micrococcales</taxon>
        <taxon>Microbacteriaceae</taxon>
        <taxon>Microbacterium</taxon>
    </lineage>
</organism>
<reference evidence="2 3" key="1">
    <citation type="submission" date="2019-04" db="EMBL/GenBank/DDBJ databases">
        <title>Microbes associate with the intestines of laboratory mice.</title>
        <authorList>
            <person name="Navarre W."/>
            <person name="Wong E."/>
            <person name="Huang K."/>
            <person name="Tropini C."/>
            <person name="Ng K."/>
            <person name="Yu B."/>
        </authorList>
    </citation>
    <scope>NUCLEOTIDE SEQUENCE [LARGE SCALE GENOMIC DNA]</scope>
    <source>
        <strain evidence="2 3">NM46_B2-13</strain>
    </source>
</reference>
<feature type="transmembrane region" description="Helical" evidence="1">
    <location>
        <begin position="92"/>
        <end position="122"/>
    </location>
</feature>
<evidence type="ECO:0000313" key="3">
    <source>
        <dbReference type="Proteomes" id="UP000309893"/>
    </source>
</evidence>
<dbReference type="EMBL" id="SRYO01000001">
    <property type="protein sequence ID" value="TGY39430.1"/>
    <property type="molecule type" value="Genomic_DNA"/>
</dbReference>
<gene>
    <name evidence="2" type="ORF">E5344_02155</name>
</gene>